<gene>
    <name evidence="2" type="ORF">EVAR_442_1</name>
</gene>
<evidence type="ECO:0000313" key="2">
    <source>
        <dbReference type="EMBL" id="GBO99111.1"/>
    </source>
</evidence>
<dbReference type="EMBL" id="BGZK01000002">
    <property type="protein sequence ID" value="GBO99111.1"/>
    <property type="molecule type" value="Genomic_DNA"/>
</dbReference>
<keyword evidence="1" id="KW-0812">Transmembrane</keyword>
<accession>A0A4C1SAF6</accession>
<evidence type="ECO:0000313" key="3">
    <source>
        <dbReference type="Proteomes" id="UP000299102"/>
    </source>
</evidence>
<reference evidence="2 3" key="1">
    <citation type="journal article" date="2019" name="Commun. Biol.">
        <title>The bagworm genome reveals a unique fibroin gene that provides high tensile strength.</title>
        <authorList>
            <person name="Kono N."/>
            <person name="Nakamura H."/>
            <person name="Ohtoshi R."/>
            <person name="Tomita M."/>
            <person name="Numata K."/>
            <person name="Arakawa K."/>
        </authorList>
    </citation>
    <scope>NUCLEOTIDE SEQUENCE [LARGE SCALE GENOMIC DNA]</scope>
</reference>
<proteinExistence type="predicted"/>
<feature type="transmembrane region" description="Helical" evidence="1">
    <location>
        <begin position="30"/>
        <end position="52"/>
    </location>
</feature>
<dbReference type="Proteomes" id="UP000299102">
    <property type="component" value="Unassembled WGS sequence"/>
</dbReference>
<evidence type="ECO:0000256" key="1">
    <source>
        <dbReference type="SAM" id="Phobius"/>
    </source>
</evidence>
<dbReference type="AlphaFoldDB" id="A0A4C1SAF6"/>
<name>A0A4C1SAF6_EUMVA</name>
<keyword evidence="3" id="KW-1185">Reference proteome</keyword>
<protein>
    <submittedName>
        <fullName evidence="2">Uncharacterized protein</fullName>
    </submittedName>
</protein>
<comment type="caution">
    <text evidence="2">The sequence shown here is derived from an EMBL/GenBank/DDBJ whole genome shotgun (WGS) entry which is preliminary data.</text>
</comment>
<keyword evidence="1" id="KW-1133">Transmembrane helix</keyword>
<organism evidence="2 3">
    <name type="scientific">Eumeta variegata</name>
    <name type="common">Bagworm moth</name>
    <name type="synonym">Eumeta japonica</name>
    <dbReference type="NCBI Taxonomy" id="151549"/>
    <lineage>
        <taxon>Eukaryota</taxon>
        <taxon>Metazoa</taxon>
        <taxon>Ecdysozoa</taxon>
        <taxon>Arthropoda</taxon>
        <taxon>Hexapoda</taxon>
        <taxon>Insecta</taxon>
        <taxon>Pterygota</taxon>
        <taxon>Neoptera</taxon>
        <taxon>Endopterygota</taxon>
        <taxon>Lepidoptera</taxon>
        <taxon>Glossata</taxon>
        <taxon>Ditrysia</taxon>
        <taxon>Tineoidea</taxon>
        <taxon>Psychidae</taxon>
        <taxon>Oiketicinae</taxon>
        <taxon>Eumeta</taxon>
    </lineage>
</organism>
<sequence>MVMSHFLPTPHLGSLFAHNPRRRVTRARDVVWADASLFIGLFLYVGLQTVIYTRIVSTKRSIQCLQGSAAATGHQPQDSTGQSFAVVNCKRLVRLRSFLLASVRSSRAQRAKYRPAVLSVVT</sequence>
<keyword evidence="1" id="KW-0472">Membrane</keyword>